<proteinExistence type="predicted"/>
<evidence type="ECO:0000259" key="1">
    <source>
        <dbReference type="PROSITE" id="PS50404"/>
    </source>
</evidence>
<accession>A0AAW9RKF4</accession>
<evidence type="ECO:0000259" key="2">
    <source>
        <dbReference type="PROSITE" id="PS50405"/>
    </source>
</evidence>
<dbReference type="Gene3D" id="1.20.1050.10">
    <property type="match status" value="1"/>
</dbReference>
<dbReference type="InterPro" id="IPR036249">
    <property type="entry name" value="Thioredoxin-like_sf"/>
</dbReference>
<feature type="domain" description="GST N-terminal" evidence="1">
    <location>
        <begin position="1"/>
        <end position="81"/>
    </location>
</feature>
<evidence type="ECO:0000313" key="3">
    <source>
        <dbReference type="EMBL" id="MEJ8572747.1"/>
    </source>
</evidence>
<keyword evidence="4" id="KW-1185">Reference proteome</keyword>
<dbReference type="PANTHER" id="PTHR44051">
    <property type="entry name" value="GLUTATHIONE S-TRANSFERASE-RELATED"/>
    <property type="match status" value="1"/>
</dbReference>
<dbReference type="SFLD" id="SFLDG00358">
    <property type="entry name" value="Main_(cytGST)"/>
    <property type="match status" value="1"/>
</dbReference>
<dbReference type="RefSeq" id="WP_340330434.1">
    <property type="nucleotide sequence ID" value="NZ_JAZHOF010000005.1"/>
</dbReference>
<dbReference type="CDD" id="cd03188">
    <property type="entry name" value="GST_C_Beta"/>
    <property type="match status" value="1"/>
</dbReference>
<organism evidence="3 4">
    <name type="scientific">Microbaculum marinum</name>
    <dbReference type="NCBI Taxonomy" id="1764581"/>
    <lineage>
        <taxon>Bacteria</taxon>
        <taxon>Pseudomonadati</taxon>
        <taxon>Pseudomonadota</taxon>
        <taxon>Alphaproteobacteria</taxon>
        <taxon>Hyphomicrobiales</taxon>
        <taxon>Tepidamorphaceae</taxon>
        <taxon>Microbaculum</taxon>
    </lineage>
</organism>
<dbReference type="PROSITE" id="PS50405">
    <property type="entry name" value="GST_CTER"/>
    <property type="match status" value="1"/>
</dbReference>
<dbReference type="SUPFAM" id="SSF47616">
    <property type="entry name" value="GST C-terminal domain-like"/>
    <property type="match status" value="1"/>
</dbReference>
<dbReference type="EMBL" id="JAZHOF010000005">
    <property type="protein sequence ID" value="MEJ8572747.1"/>
    <property type="molecule type" value="Genomic_DNA"/>
</dbReference>
<dbReference type="Proteomes" id="UP001378188">
    <property type="component" value="Unassembled WGS sequence"/>
</dbReference>
<name>A0AAW9RKF4_9HYPH</name>
<feature type="domain" description="GST C-terminal" evidence="2">
    <location>
        <begin position="86"/>
        <end position="210"/>
    </location>
</feature>
<dbReference type="Gene3D" id="3.40.30.10">
    <property type="entry name" value="Glutaredoxin"/>
    <property type="match status" value="1"/>
</dbReference>
<dbReference type="SFLD" id="SFLDG01150">
    <property type="entry name" value="Main.1:_Beta-like"/>
    <property type="match status" value="1"/>
</dbReference>
<sequence length="211" mass="23807">MELYFAPMACSLATRIALYETGQTATFVCVDRMEGKLEDGSDYHRVNPMGQVPALRTDSGELLTETSAILQYVADLDPEGRLAARSGPARYRLQRWLNFITSELHKALFYPQFSPASNDGAKAFARDLLEKRFDYLERHLTGREFLLDRFTVADAYLATVLGWTRPVGIDLGRWPALKDYFDRMRARPAVATAVAEEYALYEAHEARKGAA</sequence>
<dbReference type="PROSITE" id="PS50404">
    <property type="entry name" value="GST_NTER"/>
    <property type="match status" value="1"/>
</dbReference>
<dbReference type="Pfam" id="PF13409">
    <property type="entry name" value="GST_N_2"/>
    <property type="match status" value="1"/>
</dbReference>
<dbReference type="InterPro" id="IPR036282">
    <property type="entry name" value="Glutathione-S-Trfase_C_sf"/>
</dbReference>
<dbReference type="AlphaFoldDB" id="A0AAW9RKF4"/>
<dbReference type="InterPro" id="IPR040079">
    <property type="entry name" value="Glutathione_S-Trfase"/>
</dbReference>
<dbReference type="SUPFAM" id="SSF52833">
    <property type="entry name" value="Thioredoxin-like"/>
    <property type="match status" value="1"/>
</dbReference>
<reference evidence="3 4" key="1">
    <citation type="submission" date="2024-02" db="EMBL/GenBank/DDBJ databases">
        <title>Genome analysis and characterization of Microbaculum marinisediminis sp. nov., isolated from marine sediment.</title>
        <authorList>
            <person name="Du Z.-J."/>
            <person name="Ye Y.-Q."/>
            <person name="Zhang Z.-R."/>
            <person name="Yuan S.-M."/>
            <person name="Zhang X.-Y."/>
        </authorList>
    </citation>
    <scope>NUCLEOTIDE SEQUENCE [LARGE SCALE GENOMIC DNA]</scope>
    <source>
        <strain evidence="3 4">SDUM1044001</strain>
    </source>
</reference>
<dbReference type="CDD" id="cd03057">
    <property type="entry name" value="GST_N_Beta"/>
    <property type="match status" value="1"/>
</dbReference>
<dbReference type="InterPro" id="IPR010987">
    <property type="entry name" value="Glutathione-S-Trfase_C-like"/>
</dbReference>
<comment type="caution">
    <text evidence="3">The sequence shown here is derived from an EMBL/GenBank/DDBJ whole genome shotgun (WGS) entry which is preliminary data.</text>
</comment>
<dbReference type="InterPro" id="IPR004045">
    <property type="entry name" value="Glutathione_S-Trfase_N"/>
</dbReference>
<dbReference type="PANTHER" id="PTHR44051:SF8">
    <property type="entry name" value="GLUTATHIONE S-TRANSFERASE GSTA"/>
    <property type="match status" value="1"/>
</dbReference>
<gene>
    <name evidence="3" type="ORF">V3328_14745</name>
</gene>
<dbReference type="Pfam" id="PF00043">
    <property type="entry name" value="GST_C"/>
    <property type="match status" value="1"/>
</dbReference>
<dbReference type="SFLD" id="SFLDS00019">
    <property type="entry name" value="Glutathione_Transferase_(cytos"/>
    <property type="match status" value="1"/>
</dbReference>
<evidence type="ECO:0000313" key="4">
    <source>
        <dbReference type="Proteomes" id="UP001378188"/>
    </source>
</evidence>
<dbReference type="InterPro" id="IPR004046">
    <property type="entry name" value="GST_C"/>
</dbReference>
<protein>
    <submittedName>
        <fullName evidence="3">Glutathione binding-like protein</fullName>
    </submittedName>
</protein>